<comment type="caution">
    <text evidence="2">The sequence shown here is derived from an EMBL/GenBank/DDBJ whole genome shotgun (WGS) entry which is preliminary data.</text>
</comment>
<dbReference type="EMBL" id="PQIB02000016">
    <property type="protein sequence ID" value="RLM60557.1"/>
    <property type="molecule type" value="Genomic_DNA"/>
</dbReference>
<dbReference type="Proteomes" id="UP000275267">
    <property type="component" value="Unassembled WGS sequence"/>
</dbReference>
<proteinExistence type="predicted"/>
<accession>A0A3L6PP77</accession>
<feature type="compositionally biased region" description="Low complexity" evidence="1">
    <location>
        <begin position="20"/>
        <end position="43"/>
    </location>
</feature>
<name>A0A3L6PP77_PANMI</name>
<reference evidence="3" key="1">
    <citation type="journal article" date="2019" name="Nat. Commun.">
        <title>The genome of broomcorn millet.</title>
        <authorList>
            <person name="Zou C."/>
            <person name="Miki D."/>
            <person name="Li D."/>
            <person name="Tang Q."/>
            <person name="Xiao L."/>
            <person name="Rajput S."/>
            <person name="Deng P."/>
            <person name="Jia W."/>
            <person name="Huang R."/>
            <person name="Zhang M."/>
            <person name="Sun Y."/>
            <person name="Hu J."/>
            <person name="Fu X."/>
            <person name="Schnable P.S."/>
            <person name="Li F."/>
            <person name="Zhang H."/>
            <person name="Feng B."/>
            <person name="Zhu X."/>
            <person name="Liu R."/>
            <person name="Schnable J.C."/>
            <person name="Zhu J.-K."/>
            <person name="Zhang H."/>
        </authorList>
    </citation>
    <scope>NUCLEOTIDE SEQUENCE [LARGE SCALE GENOMIC DNA]</scope>
</reference>
<gene>
    <name evidence="2" type="ORF">C2845_PM14G04590</name>
</gene>
<sequence length="130" mass="13256">MHLLELTHLPVSLTAHSSRALHAAARSSPTRGAGAHPPEAGAELVRPPRRSSPPDEADLTPGGARSVAVELARTRPLQLARGAAAGAALPHASCAQFLPAPPGGAHPWSPLLMCSSSSSVVSLEIDLFTG</sequence>
<keyword evidence="3" id="KW-1185">Reference proteome</keyword>
<feature type="region of interest" description="Disordered" evidence="1">
    <location>
        <begin position="20"/>
        <end position="65"/>
    </location>
</feature>
<evidence type="ECO:0000313" key="2">
    <source>
        <dbReference type="EMBL" id="RLM60557.1"/>
    </source>
</evidence>
<dbReference type="AlphaFoldDB" id="A0A3L6PP77"/>
<evidence type="ECO:0000313" key="3">
    <source>
        <dbReference type="Proteomes" id="UP000275267"/>
    </source>
</evidence>
<evidence type="ECO:0000256" key="1">
    <source>
        <dbReference type="SAM" id="MobiDB-lite"/>
    </source>
</evidence>
<protein>
    <submittedName>
        <fullName evidence="2">Uncharacterized protein</fullName>
    </submittedName>
</protein>
<organism evidence="2 3">
    <name type="scientific">Panicum miliaceum</name>
    <name type="common">Proso millet</name>
    <name type="synonym">Broomcorn millet</name>
    <dbReference type="NCBI Taxonomy" id="4540"/>
    <lineage>
        <taxon>Eukaryota</taxon>
        <taxon>Viridiplantae</taxon>
        <taxon>Streptophyta</taxon>
        <taxon>Embryophyta</taxon>
        <taxon>Tracheophyta</taxon>
        <taxon>Spermatophyta</taxon>
        <taxon>Magnoliopsida</taxon>
        <taxon>Liliopsida</taxon>
        <taxon>Poales</taxon>
        <taxon>Poaceae</taxon>
        <taxon>PACMAD clade</taxon>
        <taxon>Panicoideae</taxon>
        <taxon>Panicodae</taxon>
        <taxon>Paniceae</taxon>
        <taxon>Panicinae</taxon>
        <taxon>Panicum</taxon>
        <taxon>Panicum sect. Panicum</taxon>
    </lineage>
</organism>